<dbReference type="OrthoDB" id="5524064at2"/>
<protein>
    <submittedName>
        <fullName evidence="2">Uncharacterized protein</fullName>
    </submittedName>
</protein>
<keyword evidence="3" id="KW-1185">Reference proteome</keyword>
<dbReference type="RefSeq" id="WP_071898201.1">
    <property type="nucleotide sequence ID" value="NZ_MPIN01000002.1"/>
</dbReference>
<feature type="region of interest" description="Disordered" evidence="1">
    <location>
        <begin position="113"/>
        <end position="138"/>
    </location>
</feature>
<organism evidence="2 3">
    <name type="scientific">Cystobacter ferrugineus</name>
    <dbReference type="NCBI Taxonomy" id="83449"/>
    <lineage>
        <taxon>Bacteria</taxon>
        <taxon>Pseudomonadati</taxon>
        <taxon>Myxococcota</taxon>
        <taxon>Myxococcia</taxon>
        <taxon>Myxococcales</taxon>
        <taxon>Cystobacterineae</taxon>
        <taxon>Archangiaceae</taxon>
        <taxon>Cystobacter</taxon>
    </lineage>
</organism>
<evidence type="ECO:0000313" key="3">
    <source>
        <dbReference type="Proteomes" id="UP000182229"/>
    </source>
</evidence>
<accession>A0A1L9BH27</accession>
<evidence type="ECO:0000256" key="1">
    <source>
        <dbReference type="SAM" id="MobiDB-lite"/>
    </source>
</evidence>
<name>A0A1L9BH27_9BACT</name>
<gene>
    <name evidence="2" type="ORF">BON30_11845</name>
</gene>
<proteinExistence type="predicted"/>
<reference evidence="2 3" key="2">
    <citation type="submission" date="2016-12" db="EMBL/GenBank/DDBJ databases">
        <title>Draft Genome Sequence of Cystobacter ferrugineus Strain Cbfe23.</title>
        <authorList>
            <person name="Akbar S."/>
            <person name="Dowd S.E."/>
            <person name="Stevens D.C."/>
        </authorList>
    </citation>
    <scope>NUCLEOTIDE SEQUENCE [LARGE SCALE GENOMIC DNA]</scope>
    <source>
        <strain evidence="2 3">Cbfe23</strain>
    </source>
</reference>
<reference evidence="3" key="1">
    <citation type="submission" date="2016-11" db="EMBL/GenBank/DDBJ databases">
        <authorList>
            <person name="Shukria A."/>
            <person name="Stevens D.C."/>
        </authorList>
    </citation>
    <scope>NUCLEOTIDE SEQUENCE [LARGE SCALE GENOMIC DNA]</scope>
    <source>
        <strain evidence="3">Cbfe23</strain>
    </source>
</reference>
<dbReference type="EMBL" id="MPIN01000002">
    <property type="protein sequence ID" value="OJH41535.1"/>
    <property type="molecule type" value="Genomic_DNA"/>
</dbReference>
<comment type="caution">
    <text evidence="2">The sequence shown here is derived from an EMBL/GenBank/DDBJ whole genome shotgun (WGS) entry which is preliminary data.</text>
</comment>
<sequence length="138" mass="14871">MSKKESKPLVAPEAIRVEAAGTVQGRAATTISVEVDEARLGQDGNDNRADRAVAMVPRIQEGQQTWTEEELMHSGRRVTEDARVLKTFNATVSGPVDVHESGVAVKVETPRGTVWANEQNTPLASRDADKALPAKPKS</sequence>
<dbReference type="Proteomes" id="UP000182229">
    <property type="component" value="Unassembled WGS sequence"/>
</dbReference>
<evidence type="ECO:0000313" key="2">
    <source>
        <dbReference type="EMBL" id="OJH41535.1"/>
    </source>
</evidence>
<dbReference type="AlphaFoldDB" id="A0A1L9BH27"/>